<feature type="compositionally biased region" description="Low complexity" evidence="1">
    <location>
        <begin position="284"/>
        <end position="294"/>
    </location>
</feature>
<dbReference type="EMBL" id="JABBWG010000018">
    <property type="protein sequence ID" value="KAG1815740.1"/>
    <property type="molecule type" value="Genomic_DNA"/>
</dbReference>
<evidence type="ECO:0000313" key="2">
    <source>
        <dbReference type="EMBL" id="KAG1815740.1"/>
    </source>
</evidence>
<proteinExistence type="predicted"/>
<dbReference type="GeneID" id="64634277"/>
<organism evidence="2 3">
    <name type="scientific">Suillus subaureus</name>
    <dbReference type="NCBI Taxonomy" id="48587"/>
    <lineage>
        <taxon>Eukaryota</taxon>
        <taxon>Fungi</taxon>
        <taxon>Dikarya</taxon>
        <taxon>Basidiomycota</taxon>
        <taxon>Agaricomycotina</taxon>
        <taxon>Agaricomycetes</taxon>
        <taxon>Agaricomycetidae</taxon>
        <taxon>Boletales</taxon>
        <taxon>Suillineae</taxon>
        <taxon>Suillaceae</taxon>
        <taxon>Suillus</taxon>
    </lineage>
</organism>
<protein>
    <submittedName>
        <fullName evidence="2">Uncharacterized protein</fullName>
    </submittedName>
</protein>
<feature type="region of interest" description="Disordered" evidence="1">
    <location>
        <begin position="260"/>
        <end position="309"/>
    </location>
</feature>
<reference evidence="2" key="1">
    <citation type="journal article" date="2020" name="New Phytol.">
        <title>Comparative genomics reveals dynamic genome evolution in host specialist ectomycorrhizal fungi.</title>
        <authorList>
            <person name="Lofgren L.A."/>
            <person name="Nguyen N.H."/>
            <person name="Vilgalys R."/>
            <person name="Ruytinx J."/>
            <person name="Liao H.L."/>
            <person name="Branco S."/>
            <person name="Kuo A."/>
            <person name="LaButti K."/>
            <person name="Lipzen A."/>
            <person name="Andreopoulos W."/>
            <person name="Pangilinan J."/>
            <person name="Riley R."/>
            <person name="Hundley H."/>
            <person name="Na H."/>
            <person name="Barry K."/>
            <person name="Grigoriev I.V."/>
            <person name="Stajich J.E."/>
            <person name="Kennedy P.G."/>
        </authorList>
    </citation>
    <scope>NUCLEOTIDE SEQUENCE</scope>
    <source>
        <strain evidence="2">MN1</strain>
    </source>
</reference>
<dbReference type="Proteomes" id="UP000807769">
    <property type="component" value="Unassembled WGS sequence"/>
</dbReference>
<accession>A0A9P7JDD3</accession>
<keyword evidence="3" id="KW-1185">Reference proteome</keyword>
<feature type="region of interest" description="Disordered" evidence="1">
    <location>
        <begin position="126"/>
        <end position="147"/>
    </location>
</feature>
<sequence>MPWIFGKKLLFDRAVQSFSFPKAYPMSRDNDATLSFDRALLASASRHDNTIKLWAFESRQLLASFTDQRVDLLIFSPKSHQSVYTNWGETNICDPPPDIFSNIRSAQEAQPATTRNPDLLNSDATRRASRRNPAVVPVPRTLRPPPTIRPKQRLIRYLHKILPFRSPSVRKDEPRDPLDFPATSPLPRSLSAQVITQGRSDADFREISRSIPPPLTIQFSPTTTFKARLHHLSTWWPGHSSLPIVYTPLAQVKEHNAAAGAPKKNGDLIPYEDHFPSGPPSPSPDSQQPPGAAPITTGEHGSGRLCGCF</sequence>
<dbReference type="OrthoDB" id="2690529at2759"/>
<comment type="caution">
    <text evidence="2">The sequence shown here is derived from an EMBL/GenBank/DDBJ whole genome shotgun (WGS) entry which is preliminary data.</text>
</comment>
<name>A0A9P7JDD3_9AGAM</name>
<dbReference type="AlphaFoldDB" id="A0A9P7JDD3"/>
<evidence type="ECO:0000313" key="3">
    <source>
        <dbReference type="Proteomes" id="UP000807769"/>
    </source>
</evidence>
<evidence type="ECO:0000256" key="1">
    <source>
        <dbReference type="SAM" id="MobiDB-lite"/>
    </source>
</evidence>
<gene>
    <name evidence="2" type="ORF">BJ212DRAFT_1481497</name>
</gene>
<dbReference type="RefSeq" id="XP_041192671.1">
    <property type="nucleotide sequence ID" value="XM_041340261.1"/>
</dbReference>